<protein>
    <recommendedName>
        <fullName evidence="11">G protein-coupled receptor kinase</fullName>
        <ecNumber evidence="11">2.7.11.-</ecNumber>
    </recommendedName>
</protein>
<comment type="similarity">
    <text evidence="2 11">Belongs to the protein kinase superfamily. AGC Ser/Thr protein kinase family. GPRK subfamily.</text>
</comment>
<dbReference type="Proteomes" id="UP000515152">
    <property type="component" value="Chromosome 21"/>
</dbReference>
<evidence type="ECO:0000313" key="15">
    <source>
        <dbReference type="Proteomes" id="UP000515152"/>
    </source>
</evidence>
<dbReference type="OrthoDB" id="354826at2759"/>
<keyword evidence="4" id="KW-0597">Phosphoprotein</keyword>
<keyword evidence="16" id="KW-0675">Receptor</keyword>
<accession>A0A6P8ER96</accession>
<feature type="binding site" evidence="10">
    <location>
        <position position="215"/>
    </location>
    <ligand>
        <name>ATP</name>
        <dbReference type="ChEBI" id="CHEBI:30616"/>
    </ligand>
</feature>
<dbReference type="InterPro" id="IPR000961">
    <property type="entry name" value="AGC-kinase_C"/>
</dbReference>
<keyword evidence="3 11" id="KW-0723">Serine/threonine-protein kinase</keyword>
<dbReference type="GO" id="GO:0007165">
    <property type="term" value="P:signal transduction"/>
    <property type="evidence" value="ECO:0007669"/>
    <property type="project" value="InterPro"/>
</dbReference>
<dbReference type="GO" id="GO:0005737">
    <property type="term" value="C:cytoplasm"/>
    <property type="evidence" value="ECO:0007669"/>
    <property type="project" value="TreeGrafter"/>
</dbReference>
<dbReference type="PANTHER" id="PTHR24355:SF26">
    <property type="entry name" value="G PROTEIN-COUPLED RECEPTOR KINASE"/>
    <property type="match status" value="1"/>
</dbReference>
<dbReference type="InterPro" id="IPR000239">
    <property type="entry name" value="GPCR_kinase"/>
</dbReference>
<dbReference type="PROSITE" id="PS00107">
    <property type="entry name" value="PROTEIN_KINASE_ATP"/>
    <property type="match status" value="1"/>
</dbReference>
<evidence type="ECO:0000256" key="9">
    <source>
        <dbReference type="PIRSR" id="PIRSR600239-51"/>
    </source>
</evidence>
<keyword evidence="5 11" id="KW-0808">Transferase</keyword>
<evidence type="ECO:0000256" key="5">
    <source>
        <dbReference type="ARBA" id="ARBA00022679"/>
    </source>
</evidence>
<dbReference type="PANTHER" id="PTHR24355">
    <property type="entry name" value="G PROTEIN-COUPLED RECEPTOR KINASE/RIBOSOMAL PROTEIN S6 KINASE"/>
    <property type="match status" value="1"/>
</dbReference>
<dbReference type="PRINTS" id="PR00717">
    <property type="entry name" value="GPCRKINASE"/>
</dbReference>
<dbReference type="CDD" id="cd05605">
    <property type="entry name" value="STKc_GRK4_like"/>
    <property type="match status" value="1"/>
</dbReference>
<evidence type="ECO:0000256" key="11">
    <source>
        <dbReference type="RuleBase" id="RU000308"/>
    </source>
</evidence>
<dbReference type="GO" id="GO:0005524">
    <property type="term" value="F:ATP binding"/>
    <property type="evidence" value="ECO:0007669"/>
    <property type="project" value="UniProtKB-UniRule"/>
</dbReference>
<feature type="region of interest" description="Disordered" evidence="12">
    <location>
        <begin position="570"/>
        <end position="591"/>
    </location>
</feature>
<keyword evidence="6 10" id="KW-0547">Nucleotide-binding</keyword>
<dbReference type="SMART" id="SM00220">
    <property type="entry name" value="S_TKc"/>
    <property type="match status" value="1"/>
</dbReference>
<keyword evidence="8 10" id="KW-0067">ATP-binding</keyword>
<dbReference type="PROSITE" id="PS00108">
    <property type="entry name" value="PROTEIN_KINASE_ST"/>
    <property type="match status" value="1"/>
</dbReference>
<sequence length="591" mass="68464">MEIENMVANNALLKAREGSTGKRKGRSRKWKELLRFPHISECIELASSTERDYFSLCDQQPIGKALFRIHCQSKPELQRCMCLLDAMDKYDETPDAERVSRGKSIVEKYLNYQSPDCVQQVVDSHRRQCRENLESSPYKDVFSDCRRAIHDYLKREPFEDYLESIYFERFLQWKMIERKPVTKDMFREYRVLGKGGFGEVCAVQSRASGNMYAMKKLEKKRMKRRHGESLALTEKQILEKVNSRFVVSLAYAYETKDALCLVLTLMNGGDLRFHIYNMGLPGLSSERVTFYAAQVCCGLEHLHQKSIVYRDLKPENILLDDYGHIRISDLGLAITLPENGQVHGRVGTEGYMAPEVIKNKDYGFSADWWGFGCLIYEMTQGSSPFRGHKEHLDRKELHNRVLETQERYGFRFNAEAKDICSKLLTKNPSMRLGCQSEGAVEVKGQPFFAHLNFRLLEAGMLKPPFEPDSRAVYCRDVLDIEQFSVVRGVSLDVTDEDFYGQFNTGSCPIPWQNEMIESECFQDLNVFGQNGERPPDLDWDHTPEPKQKPVQRHRLLRRFFRRHNSYKSIGEKEKANSLNSQSSEDMIKTAL</sequence>
<dbReference type="EC" id="2.7.11.-" evidence="11"/>
<feature type="domain" description="Protein kinase" evidence="13">
    <location>
        <begin position="186"/>
        <end position="448"/>
    </location>
</feature>
<dbReference type="FunFam" id="1.10.167.10:FF:000009">
    <property type="entry name" value="G protein-coupled receptor kinase"/>
    <property type="match status" value="1"/>
</dbReference>
<dbReference type="FunFam" id="1.10.510.10:FF:000074">
    <property type="entry name" value="G protein-coupled receptor kinase"/>
    <property type="match status" value="1"/>
</dbReference>
<dbReference type="PROSITE" id="PS50011">
    <property type="entry name" value="PROTEIN_KINASE_DOM"/>
    <property type="match status" value="1"/>
</dbReference>
<dbReference type="KEGG" id="char:105911747"/>
<dbReference type="InterPro" id="IPR000719">
    <property type="entry name" value="Prot_kinase_dom"/>
</dbReference>
<dbReference type="CTD" id="2869"/>
<evidence type="ECO:0000256" key="2">
    <source>
        <dbReference type="ARBA" id="ARBA00009793"/>
    </source>
</evidence>
<feature type="active site" description="Proton acceptor" evidence="9">
    <location>
        <position position="311"/>
    </location>
</feature>
<dbReference type="AlphaFoldDB" id="A0A6P8ER96"/>
<dbReference type="Pfam" id="PF00069">
    <property type="entry name" value="Pkinase"/>
    <property type="match status" value="1"/>
</dbReference>
<evidence type="ECO:0000259" key="14">
    <source>
        <dbReference type="PROSITE" id="PS50132"/>
    </source>
</evidence>
<dbReference type="SUPFAM" id="SSF56112">
    <property type="entry name" value="Protein kinase-like (PK-like)"/>
    <property type="match status" value="1"/>
</dbReference>
<evidence type="ECO:0000259" key="13">
    <source>
        <dbReference type="PROSITE" id="PS50011"/>
    </source>
</evidence>
<dbReference type="InterPro" id="IPR036305">
    <property type="entry name" value="RGS_sf"/>
</dbReference>
<dbReference type="InterPro" id="IPR017441">
    <property type="entry name" value="Protein_kinase_ATP_BS"/>
</dbReference>
<dbReference type="Gene3D" id="3.30.200.20">
    <property type="entry name" value="Phosphorylase Kinase, domain 1"/>
    <property type="match status" value="1"/>
</dbReference>
<evidence type="ECO:0000256" key="4">
    <source>
        <dbReference type="ARBA" id="ARBA00022553"/>
    </source>
</evidence>
<evidence type="ECO:0000256" key="7">
    <source>
        <dbReference type="ARBA" id="ARBA00022777"/>
    </source>
</evidence>
<dbReference type="GO" id="GO:0050254">
    <property type="term" value="F:rhodopsin kinase activity"/>
    <property type="evidence" value="ECO:0007669"/>
    <property type="project" value="UniProtKB-ARBA"/>
</dbReference>
<proteinExistence type="inferred from homology"/>
<comment type="catalytic activity">
    <reaction evidence="1">
        <text>[G-protein-coupled receptor] + ATP = [G-protein-coupled receptor]-phosphate + ADP + H(+)</text>
        <dbReference type="Rhea" id="RHEA:12008"/>
        <dbReference type="Rhea" id="RHEA-COMP:11260"/>
        <dbReference type="Rhea" id="RHEA-COMP:11261"/>
        <dbReference type="ChEBI" id="CHEBI:15378"/>
        <dbReference type="ChEBI" id="CHEBI:30616"/>
        <dbReference type="ChEBI" id="CHEBI:43176"/>
        <dbReference type="ChEBI" id="CHEBI:68546"/>
        <dbReference type="ChEBI" id="CHEBI:456216"/>
        <dbReference type="EC" id="2.7.11.16"/>
    </reaction>
</comment>
<reference evidence="16" key="1">
    <citation type="submission" date="2025-08" db="UniProtKB">
        <authorList>
            <consortium name="RefSeq"/>
        </authorList>
    </citation>
    <scope>IDENTIFICATION</scope>
</reference>
<dbReference type="RefSeq" id="XP_031414509.1">
    <property type="nucleotide sequence ID" value="XM_031558649.2"/>
</dbReference>
<dbReference type="GeneID" id="105911747"/>
<dbReference type="InterPro" id="IPR016137">
    <property type="entry name" value="RGS"/>
</dbReference>
<dbReference type="Gene3D" id="1.10.167.10">
    <property type="entry name" value="Regulator of G-protein Signalling 4, domain 2"/>
    <property type="match status" value="1"/>
</dbReference>
<dbReference type="InterPro" id="IPR044926">
    <property type="entry name" value="RGS_subdomain_2"/>
</dbReference>
<dbReference type="InterPro" id="IPR011009">
    <property type="entry name" value="Kinase-like_dom_sf"/>
</dbReference>
<dbReference type="PROSITE" id="PS50132">
    <property type="entry name" value="RGS"/>
    <property type="match status" value="1"/>
</dbReference>
<feature type="domain" description="RGS" evidence="14">
    <location>
        <begin position="59"/>
        <end position="171"/>
    </location>
</feature>
<evidence type="ECO:0000256" key="10">
    <source>
        <dbReference type="PROSITE-ProRule" id="PRU10141"/>
    </source>
</evidence>
<keyword evidence="15" id="KW-1185">Reference proteome</keyword>
<dbReference type="Gene3D" id="1.10.510.10">
    <property type="entry name" value="Transferase(Phosphotransferase) domain 1"/>
    <property type="match status" value="1"/>
</dbReference>
<keyword evidence="7 11" id="KW-0418">Kinase</keyword>
<evidence type="ECO:0000313" key="16">
    <source>
        <dbReference type="RefSeq" id="XP_031414509.1"/>
    </source>
</evidence>
<evidence type="ECO:0000256" key="12">
    <source>
        <dbReference type="SAM" id="MobiDB-lite"/>
    </source>
</evidence>
<evidence type="ECO:0000256" key="6">
    <source>
        <dbReference type="ARBA" id="ARBA00022741"/>
    </source>
</evidence>
<dbReference type="InterPro" id="IPR008271">
    <property type="entry name" value="Ser/Thr_kinase_AS"/>
</dbReference>
<gene>
    <name evidence="16" type="primary">grk5</name>
</gene>
<dbReference type="Pfam" id="PF00615">
    <property type="entry name" value="RGS"/>
    <property type="match status" value="1"/>
</dbReference>
<dbReference type="SMART" id="SM00315">
    <property type="entry name" value="RGS"/>
    <property type="match status" value="1"/>
</dbReference>
<evidence type="ECO:0000256" key="8">
    <source>
        <dbReference type="ARBA" id="ARBA00022840"/>
    </source>
</evidence>
<dbReference type="SMART" id="SM00133">
    <property type="entry name" value="S_TK_X"/>
    <property type="match status" value="1"/>
</dbReference>
<evidence type="ECO:0000256" key="3">
    <source>
        <dbReference type="ARBA" id="ARBA00022527"/>
    </source>
</evidence>
<name>A0A6P8ER96_CLUHA</name>
<evidence type="ECO:0000256" key="1">
    <source>
        <dbReference type="ARBA" id="ARBA00001256"/>
    </source>
</evidence>
<dbReference type="SUPFAM" id="SSF48097">
    <property type="entry name" value="Regulator of G-protein signaling, RGS"/>
    <property type="match status" value="1"/>
</dbReference>
<dbReference type="GO" id="GO:0009966">
    <property type="term" value="P:regulation of signal transduction"/>
    <property type="evidence" value="ECO:0007669"/>
    <property type="project" value="TreeGrafter"/>
</dbReference>
<organism evidence="15 16">
    <name type="scientific">Clupea harengus</name>
    <name type="common">Atlantic herring</name>
    <dbReference type="NCBI Taxonomy" id="7950"/>
    <lineage>
        <taxon>Eukaryota</taxon>
        <taxon>Metazoa</taxon>
        <taxon>Chordata</taxon>
        <taxon>Craniata</taxon>
        <taxon>Vertebrata</taxon>
        <taxon>Euteleostomi</taxon>
        <taxon>Actinopterygii</taxon>
        <taxon>Neopterygii</taxon>
        <taxon>Teleostei</taxon>
        <taxon>Clupei</taxon>
        <taxon>Clupeiformes</taxon>
        <taxon>Clupeoidei</taxon>
        <taxon>Clupeidae</taxon>
        <taxon>Clupea</taxon>
    </lineage>
</organism>